<dbReference type="EC" id="3.2.1.58" evidence="1"/>
<dbReference type="InterPro" id="IPR017853">
    <property type="entry name" value="GH"/>
</dbReference>
<name>A0A396HU65_MEDTR</name>
<organism evidence="1 2">
    <name type="scientific">Medicago truncatula</name>
    <name type="common">Barrel medic</name>
    <name type="synonym">Medicago tribuloides</name>
    <dbReference type="NCBI Taxonomy" id="3880"/>
    <lineage>
        <taxon>Eukaryota</taxon>
        <taxon>Viridiplantae</taxon>
        <taxon>Streptophyta</taxon>
        <taxon>Embryophyta</taxon>
        <taxon>Tracheophyta</taxon>
        <taxon>Spermatophyta</taxon>
        <taxon>Magnoliopsida</taxon>
        <taxon>eudicotyledons</taxon>
        <taxon>Gunneridae</taxon>
        <taxon>Pentapetalae</taxon>
        <taxon>rosids</taxon>
        <taxon>fabids</taxon>
        <taxon>Fabales</taxon>
        <taxon>Fabaceae</taxon>
        <taxon>Papilionoideae</taxon>
        <taxon>50 kb inversion clade</taxon>
        <taxon>NPAAA clade</taxon>
        <taxon>Hologalegina</taxon>
        <taxon>IRL clade</taxon>
        <taxon>Trifolieae</taxon>
        <taxon>Medicago</taxon>
    </lineage>
</organism>
<dbReference type="SUPFAM" id="SSF51445">
    <property type="entry name" value="(Trans)glycosidases"/>
    <property type="match status" value="1"/>
</dbReference>
<protein>
    <submittedName>
        <fullName evidence="1">Putative glucan 1,3-beta-glucosidase</fullName>
        <ecNumber evidence="1">3.2.1.58</ecNumber>
    </submittedName>
</protein>
<dbReference type="Proteomes" id="UP000265566">
    <property type="component" value="Chromosome 5"/>
</dbReference>
<dbReference type="InterPro" id="IPR010431">
    <property type="entry name" value="Fascin"/>
</dbReference>
<dbReference type="EMBL" id="PSQE01000005">
    <property type="protein sequence ID" value="RHN56063.1"/>
    <property type="molecule type" value="Genomic_DNA"/>
</dbReference>
<sequence>MLPLNAIQTWNHVFSWRPVNDHWSSFIVEDDFKFIARNGLNAVRIPVGWWIASDPTPPWPSNCSIECLDRHFLYTKNPSLYAVELLNEPLSLQV</sequence>
<dbReference type="PANTHER" id="PTHR10551">
    <property type="entry name" value="FASCIN"/>
    <property type="match status" value="1"/>
</dbReference>
<dbReference type="PANTHER" id="PTHR10551:SF14">
    <property type="entry name" value="CELLULASE CONTAINING PROTEIN, EXPRESSED"/>
    <property type="match status" value="1"/>
</dbReference>
<keyword evidence="1" id="KW-0326">Glycosidase</keyword>
<gene>
    <name evidence="1" type="ORF">MtrunA17_Chr5g0425291</name>
</gene>
<evidence type="ECO:0000313" key="2">
    <source>
        <dbReference type="Proteomes" id="UP000265566"/>
    </source>
</evidence>
<dbReference type="Gramene" id="rna31389">
    <property type="protein sequence ID" value="RHN56063.1"/>
    <property type="gene ID" value="gene31389"/>
</dbReference>
<keyword evidence="1" id="KW-0378">Hydrolase</keyword>
<dbReference type="AlphaFoldDB" id="A0A396HU65"/>
<proteinExistence type="predicted"/>
<accession>A0A396HU65</accession>
<reference evidence="2" key="1">
    <citation type="journal article" date="2018" name="Nat. Plants">
        <title>Whole-genome landscape of Medicago truncatula symbiotic genes.</title>
        <authorList>
            <person name="Pecrix Y."/>
            <person name="Staton S.E."/>
            <person name="Sallet E."/>
            <person name="Lelandais-Briere C."/>
            <person name="Moreau S."/>
            <person name="Carrere S."/>
            <person name="Blein T."/>
            <person name="Jardinaud M.F."/>
            <person name="Latrasse D."/>
            <person name="Zouine M."/>
            <person name="Zahm M."/>
            <person name="Kreplak J."/>
            <person name="Mayjonade B."/>
            <person name="Satge C."/>
            <person name="Perez M."/>
            <person name="Cauet S."/>
            <person name="Marande W."/>
            <person name="Chantry-Darmon C."/>
            <person name="Lopez-Roques C."/>
            <person name="Bouchez O."/>
            <person name="Berard A."/>
            <person name="Debelle F."/>
            <person name="Munos S."/>
            <person name="Bendahmane A."/>
            <person name="Berges H."/>
            <person name="Niebel A."/>
            <person name="Buitink J."/>
            <person name="Frugier F."/>
            <person name="Benhamed M."/>
            <person name="Crespi M."/>
            <person name="Gouzy J."/>
            <person name="Gamas P."/>
        </authorList>
    </citation>
    <scope>NUCLEOTIDE SEQUENCE [LARGE SCALE GENOMIC DNA]</scope>
    <source>
        <strain evidence="2">cv. Jemalong A17</strain>
    </source>
</reference>
<dbReference type="GO" id="GO:0004338">
    <property type="term" value="F:glucan exo-1,3-beta-glucosidase activity"/>
    <property type="evidence" value="ECO:0007669"/>
    <property type="project" value="UniProtKB-EC"/>
</dbReference>
<dbReference type="GO" id="GO:0051015">
    <property type="term" value="F:actin filament binding"/>
    <property type="evidence" value="ECO:0007669"/>
    <property type="project" value="InterPro"/>
</dbReference>
<comment type="caution">
    <text evidence="1">The sequence shown here is derived from an EMBL/GenBank/DDBJ whole genome shotgun (WGS) entry which is preliminary data.</text>
</comment>
<dbReference type="GO" id="GO:0007015">
    <property type="term" value="P:actin filament organization"/>
    <property type="evidence" value="ECO:0007669"/>
    <property type="project" value="InterPro"/>
</dbReference>
<evidence type="ECO:0000313" key="1">
    <source>
        <dbReference type="EMBL" id="RHN56063.1"/>
    </source>
</evidence>
<dbReference type="Gene3D" id="3.20.20.80">
    <property type="entry name" value="Glycosidases"/>
    <property type="match status" value="1"/>
</dbReference>